<dbReference type="PANTHER" id="PTHR11142">
    <property type="entry name" value="PSEUDOURIDYLATE SYNTHASE"/>
    <property type="match status" value="1"/>
</dbReference>
<dbReference type="AlphaFoldDB" id="A0A0B8QR60"/>
<keyword evidence="2 4" id="KW-0819">tRNA processing</keyword>
<protein>
    <recommendedName>
        <fullName evidence="4">tRNA pseudouridine synthase A</fullName>
        <ecNumber evidence="4">5.4.99.12</ecNumber>
    </recommendedName>
    <alternativeName>
        <fullName evidence="4">tRNA pseudouridine(38-40) synthase</fullName>
    </alternativeName>
    <alternativeName>
        <fullName evidence="4">tRNA pseudouridylate synthase I</fullName>
    </alternativeName>
    <alternativeName>
        <fullName evidence="4">tRNA-uridine isomerase I</fullName>
    </alternativeName>
</protein>
<dbReference type="EMBL" id="BBSI01000015">
    <property type="protein sequence ID" value="GAM79437.1"/>
    <property type="molecule type" value="Genomic_DNA"/>
</dbReference>
<dbReference type="EC" id="5.4.99.12" evidence="4"/>
<dbReference type="GO" id="GO:0160147">
    <property type="term" value="F:tRNA pseudouridine(38-40) synthase activity"/>
    <property type="evidence" value="ECO:0007669"/>
    <property type="project" value="UniProtKB-EC"/>
</dbReference>
<sequence>MCYNRKMTRYKATIAYDGTDFAGFQSQTNQRTVQKEIEKILTKLNSFEPVILQGSGRTDSGVHAFGQVIHFDLKGKVRDLERLRFGLDTQTPADIAVKKVELVPDDWHARYQKHEKTYEYYLENSITRSPFQRHSKAYFRYPLNFERMQEAMSKLVGEHDFTGFTASGSSVDDKVRTIYQAEIIRLDEENFKFIFRGNGFLYKQVRNMVGTVIKIGNDRMPVSQIDKILTSKNRDFAGPTAAPEGLYLKEVKYAENTDI</sequence>
<feature type="binding site" evidence="4 6">
    <location>
        <position position="118"/>
    </location>
    <ligand>
        <name>substrate</name>
    </ligand>
</feature>
<comment type="function">
    <text evidence="4">Formation of pseudouridine at positions 38, 39 and 40 in the anticodon stem and loop of transfer RNAs.</text>
</comment>
<dbReference type="InterPro" id="IPR020094">
    <property type="entry name" value="TruA/RsuA/RluB/E/F_N"/>
</dbReference>
<evidence type="ECO:0000256" key="1">
    <source>
        <dbReference type="ARBA" id="ARBA00009375"/>
    </source>
</evidence>
<reference evidence="9 10" key="1">
    <citation type="submission" date="2015-01" db="EMBL/GenBank/DDBJ databases">
        <title>Lactococcus lactis subsp.lactis JCM 5805 whole genome shotgun sequence.</title>
        <authorList>
            <person name="Fujii T."/>
            <person name="Tomita Y."/>
            <person name="Ikushima S."/>
            <person name="Fujiwara D."/>
        </authorList>
    </citation>
    <scope>NUCLEOTIDE SEQUENCE [LARGE SCALE GENOMIC DNA]</scope>
    <source>
        <strain evidence="9 10">JCM 5805</strain>
    </source>
</reference>
<dbReference type="Proteomes" id="UP000031847">
    <property type="component" value="Unassembled WGS sequence"/>
</dbReference>
<dbReference type="HAMAP" id="MF_00171">
    <property type="entry name" value="TruA"/>
    <property type="match status" value="1"/>
</dbReference>
<evidence type="ECO:0000259" key="8">
    <source>
        <dbReference type="Pfam" id="PF01416"/>
    </source>
</evidence>
<dbReference type="PIRSF" id="PIRSF001430">
    <property type="entry name" value="tRNA_psdUrid_synth"/>
    <property type="match status" value="1"/>
</dbReference>
<dbReference type="InterPro" id="IPR001406">
    <property type="entry name" value="PsdUridine_synth_TruA"/>
</dbReference>
<evidence type="ECO:0000256" key="5">
    <source>
        <dbReference type="PIRSR" id="PIRSR001430-1"/>
    </source>
</evidence>
<evidence type="ECO:0000313" key="9">
    <source>
        <dbReference type="EMBL" id="GAM79437.1"/>
    </source>
</evidence>
<evidence type="ECO:0000256" key="3">
    <source>
        <dbReference type="ARBA" id="ARBA00023235"/>
    </source>
</evidence>
<dbReference type="CDD" id="cd02570">
    <property type="entry name" value="PseudoU_synth_EcTruA"/>
    <property type="match status" value="1"/>
</dbReference>
<comment type="similarity">
    <text evidence="1 4 7">Belongs to the tRNA pseudouridine synthase TruA family.</text>
</comment>
<proteinExistence type="inferred from homology"/>
<dbReference type="Pfam" id="PF01416">
    <property type="entry name" value="PseudoU_synth_1"/>
    <property type="match status" value="2"/>
</dbReference>
<dbReference type="Gene3D" id="3.30.70.580">
    <property type="entry name" value="Pseudouridine synthase I, catalytic domain, N-terminal subdomain"/>
    <property type="match status" value="1"/>
</dbReference>
<name>A0A0B8QR60_LACLL</name>
<evidence type="ECO:0000256" key="7">
    <source>
        <dbReference type="RuleBase" id="RU003792"/>
    </source>
</evidence>
<dbReference type="SUPFAM" id="SSF55120">
    <property type="entry name" value="Pseudouridine synthase"/>
    <property type="match status" value="1"/>
</dbReference>
<dbReference type="GO" id="GO:0031119">
    <property type="term" value="P:tRNA pseudouridine synthesis"/>
    <property type="evidence" value="ECO:0007669"/>
    <property type="project" value="UniProtKB-UniRule"/>
</dbReference>
<comment type="catalytic activity">
    <reaction evidence="4 7">
        <text>uridine(38/39/40) in tRNA = pseudouridine(38/39/40) in tRNA</text>
        <dbReference type="Rhea" id="RHEA:22376"/>
        <dbReference type="Rhea" id="RHEA-COMP:10085"/>
        <dbReference type="Rhea" id="RHEA-COMP:10087"/>
        <dbReference type="ChEBI" id="CHEBI:65314"/>
        <dbReference type="ChEBI" id="CHEBI:65315"/>
        <dbReference type="EC" id="5.4.99.12"/>
    </reaction>
</comment>
<evidence type="ECO:0000256" key="4">
    <source>
        <dbReference type="HAMAP-Rule" id="MF_00171"/>
    </source>
</evidence>
<feature type="domain" description="Pseudouridine synthase I TruA alpha/beta" evidence="8">
    <location>
        <begin position="12"/>
        <end position="112"/>
    </location>
</feature>
<dbReference type="FunFam" id="3.30.70.580:FF:000001">
    <property type="entry name" value="tRNA pseudouridine synthase A"/>
    <property type="match status" value="1"/>
</dbReference>
<comment type="caution">
    <text evidence="9">The sequence shown here is derived from an EMBL/GenBank/DDBJ whole genome shotgun (WGS) entry which is preliminary data.</text>
</comment>
<dbReference type="NCBIfam" id="TIGR00071">
    <property type="entry name" value="hisT_truA"/>
    <property type="match status" value="1"/>
</dbReference>
<comment type="caution">
    <text evidence="4">Lacks conserved residue(s) required for the propagation of feature annotation.</text>
</comment>
<gene>
    <name evidence="4" type="primary">truA</name>
    <name evidence="9" type="ORF">JCM5805K_0545</name>
</gene>
<dbReference type="InterPro" id="IPR020095">
    <property type="entry name" value="PsdUridine_synth_TruA_C"/>
</dbReference>
<dbReference type="Gene3D" id="3.30.70.660">
    <property type="entry name" value="Pseudouridine synthase I, catalytic domain, C-terminal subdomain"/>
    <property type="match status" value="1"/>
</dbReference>
<accession>A0A0B8QR60</accession>
<dbReference type="InterPro" id="IPR020103">
    <property type="entry name" value="PsdUridine_synth_cat_dom_sf"/>
</dbReference>
<dbReference type="InterPro" id="IPR020097">
    <property type="entry name" value="PsdUridine_synth_TruA_a/b_dom"/>
</dbReference>
<dbReference type="PANTHER" id="PTHR11142:SF0">
    <property type="entry name" value="TRNA PSEUDOURIDINE SYNTHASE-LIKE 1"/>
    <property type="match status" value="1"/>
</dbReference>
<keyword evidence="3 4" id="KW-0413">Isomerase</keyword>
<evidence type="ECO:0000313" key="10">
    <source>
        <dbReference type="Proteomes" id="UP000031847"/>
    </source>
</evidence>
<evidence type="ECO:0000256" key="2">
    <source>
        <dbReference type="ARBA" id="ARBA00022694"/>
    </source>
</evidence>
<evidence type="ECO:0000256" key="6">
    <source>
        <dbReference type="PIRSR" id="PIRSR001430-2"/>
    </source>
</evidence>
<feature type="domain" description="Pseudouridine synthase I TruA alpha/beta" evidence="8">
    <location>
        <begin position="151"/>
        <end position="253"/>
    </location>
</feature>
<comment type="subunit">
    <text evidence="4">Homodimer.</text>
</comment>
<feature type="active site" description="Nucleophile" evidence="4 5">
    <location>
        <position position="59"/>
    </location>
</feature>
<dbReference type="GO" id="GO:0003723">
    <property type="term" value="F:RNA binding"/>
    <property type="evidence" value="ECO:0007669"/>
    <property type="project" value="InterPro"/>
</dbReference>
<organism evidence="9 10">
    <name type="scientific">Lactococcus lactis subsp. lactis</name>
    <name type="common">Streptococcus lactis</name>
    <dbReference type="NCBI Taxonomy" id="1360"/>
    <lineage>
        <taxon>Bacteria</taxon>
        <taxon>Bacillati</taxon>
        <taxon>Bacillota</taxon>
        <taxon>Bacilli</taxon>
        <taxon>Lactobacillales</taxon>
        <taxon>Streptococcaceae</taxon>
        <taxon>Lactococcus</taxon>
    </lineage>
</organism>